<dbReference type="Proteomes" id="UP000252023">
    <property type="component" value="Chromosome"/>
</dbReference>
<dbReference type="AlphaFoldDB" id="A0A344PP34"/>
<proteinExistence type="inferred from homology"/>
<keyword evidence="4" id="KW-1185">Reference proteome</keyword>
<evidence type="ECO:0000259" key="2">
    <source>
        <dbReference type="Pfam" id="PF01464"/>
    </source>
</evidence>
<gene>
    <name evidence="3" type="ORF">DRW48_07240</name>
</gene>
<dbReference type="Pfam" id="PF01464">
    <property type="entry name" value="SLT"/>
    <property type="match status" value="1"/>
</dbReference>
<dbReference type="SUPFAM" id="SSF53955">
    <property type="entry name" value="Lysozyme-like"/>
    <property type="match status" value="1"/>
</dbReference>
<reference evidence="4" key="1">
    <citation type="submission" date="2018-07" db="EMBL/GenBank/DDBJ databases">
        <title>Genome sequencing of Paracoccus sp. SC2-6.</title>
        <authorList>
            <person name="Heo J."/>
            <person name="Kim S.-J."/>
            <person name="Kwon S.-W."/>
        </authorList>
    </citation>
    <scope>NUCLEOTIDE SEQUENCE [LARGE SCALE GENOMIC DNA]</scope>
    <source>
        <strain evidence="4">SC2-6</strain>
    </source>
</reference>
<comment type="similarity">
    <text evidence="1">Belongs to the virb1 family.</text>
</comment>
<dbReference type="InterPro" id="IPR023346">
    <property type="entry name" value="Lysozyme-like_dom_sf"/>
</dbReference>
<name>A0A344PP34_9RHOB</name>
<dbReference type="Gene3D" id="1.10.530.10">
    <property type="match status" value="1"/>
</dbReference>
<feature type="domain" description="Transglycosylase SLT" evidence="2">
    <location>
        <begin position="48"/>
        <end position="117"/>
    </location>
</feature>
<dbReference type="CDD" id="cd00254">
    <property type="entry name" value="LT-like"/>
    <property type="match status" value="1"/>
</dbReference>
<dbReference type="InterPro" id="IPR008258">
    <property type="entry name" value="Transglycosylase_SLT_dom_1"/>
</dbReference>
<dbReference type="EMBL" id="CP030918">
    <property type="protein sequence ID" value="AXC51139.1"/>
    <property type="molecule type" value="Genomic_DNA"/>
</dbReference>
<evidence type="ECO:0000313" key="3">
    <source>
        <dbReference type="EMBL" id="AXC51139.1"/>
    </source>
</evidence>
<sequence>MRWGSRRGSDAWTSELLAALESHGGRLVQVVPADVSAYCPSYVTAGVEQRKAFWAGLVSSIAKHESTWNPGARGGGGKWLGLMQIAPSTWRAYGCDGQILDGGDNLSCAVRIMAKQVGRDGVIAGGGARGVGRDWAPMRSGSKRADIAGWTRQQSYCNG</sequence>
<evidence type="ECO:0000313" key="4">
    <source>
        <dbReference type="Proteomes" id="UP000252023"/>
    </source>
</evidence>
<evidence type="ECO:0000256" key="1">
    <source>
        <dbReference type="ARBA" id="ARBA00009387"/>
    </source>
</evidence>
<accession>A0A344PP34</accession>
<dbReference type="KEGG" id="pars:DRW48_07240"/>
<protein>
    <submittedName>
        <fullName evidence="3">Lytic transglycosylase domain-containing protein</fullName>
    </submittedName>
</protein>
<dbReference type="OrthoDB" id="5763339at2"/>
<organism evidence="3 4">
    <name type="scientific">Paracoccus suum</name>
    <dbReference type="NCBI Taxonomy" id="2259340"/>
    <lineage>
        <taxon>Bacteria</taxon>
        <taxon>Pseudomonadati</taxon>
        <taxon>Pseudomonadota</taxon>
        <taxon>Alphaproteobacteria</taxon>
        <taxon>Rhodobacterales</taxon>
        <taxon>Paracoccaceae</taxon>
        <taxon>Paracoccus</taxon>
    </lineage>
</organism>